<dbReference type="GO" id="GO:0009279">
    <property type="term" value="C:cell outer membrane"/>
    <property type="evidence" value="ECO:0007669"/>
    <property type="project" value="UniProtKB-SubCell"/>
</dbReference>
<proteinExistence type="inferred from homology"/>
<feature type="signal peptide" evidence="8">
    <location>
        <begin position="1"/>
        <end position="22"/>
    </location>
</feature>
<dbReference type="InterPro" id="IPR005017">
    <property type="entry name" value="OMPP1/FadL/TodX"/>
</dbReference>
<organism evidence="9">
    <name type="scientific">uncultured Dysgonomonas sp</name>
    <dbReference type="NCBI Taxonomy" id="206096"/>
    <lineage>
        <taxon>Bacteria</taxon>
        <taxon>Pseudomonadati</taxon>
        <taxon>Bacteroidota</taxon>
        <taxon>Bacteroidia</taxon>
        <taxon>Bacteroidales</taxon>
        <taxon>Dysgonomonadaceae</taxon>
        <taxon>Dysgonomonas</taxon>
        <taxon>environmental samples</taxon>
    </lineage>
</organism>
<evidence type="ECO:0000313" key="9">
    <source>
        <dbReference type="EMBL" id="SBW02307.1"/>
    </source>
</evidence>
<evidence type="ECO:0000256" key="5">
    <source>
        <dbReference type="ARBA" id="ARBA00022729"/>
    </source>
</evidence>
<dbReference type="GO" id="GO:0015483">
    <property type="term" value="F:long-chain fatty acid transporting porin activity"/>
    <property type="evidence" value="ECO:0007669"/>
    <property type="project" value="TreeGrafter"/>
</dbReference>
<keyword evidence="6" id="KW-0472">Membrane</keyword>
<comment type="subcellular location">
    <subcellularLocation>
        <location evidence="1">Cell outer membrane</location>
        <topology evidence="1">Multi-pass membrane protein</topology>
    </subcellularLocation>
</comment>
<dbReference type="AlphaFoldDB" id="A0A212JSF0"/>
<evidence type="ECO:0000256" key="4">
    <source>
        <dbReference type="ARBA" id="ARBA00022692"/>
    </source>
</evidence>
<keyword evidence="4" id="KW-0812">Transmembrane</keyword>
<comment type="similarity">
    <text evidence="2">Belongs to the OmpP1/FadL family.</text>
</comment>
<keyword evidence="3" id="KW-1134">Transmembrane beta strand</keyword>
<dbReference type="PANTHER" id="PTHR35093">
    <property type="entry name" value="OUTER MEMBRANE PROTEIN NMB0088-RELATED"/>
    <property type="match status" value="1"/>
</dbReference>
<dbReference type="PANTHER" id="PTHR35093:SF8">
    <property type="entry name" value="OUTER MEMBRANE PROTEIN NMB0088-RELATED"/>
    <property type="match status" value="1"/>
</dbReference>
<sequence length="534" mass="57367">MNMKKTLAIAVLALCSTSHVFAGGILTNTNQSAHFIRMVARDASVQIDAAYTNPAGLVKINDGFHFSFSNQSAFQTRTITSTFAPFAGFGGDATKSFKGTASAPIIPSIQAAYKKGKWVLSGNIAVTGGGGKATFNDGLPSFESTISMLPGLLAASGITTNNYSVDAYMRGSSFIYGAQIGGSYAINNMFSVYGGFRLNIVNNRYEGHLRNISFNPQHPMLNPTGGMMSAQTFFNDAASLAKGTAANLNPFIESGAGAYTVGQLITAGKLSQAMADQLRAGLNIGNAEQFNQMQIQQVQAGYVIAGQAYENNAKAVADKNLDSSQSGWGISPILGFNFSYNNLNVGMKYEFRTALNVENKTKVDDTGLFKDGVNTPHDIPALFTVGASYQITPKLLASVGYHHFFDSDAKMADDKQKHINGGTNEYLFGAEYKIDDMFLVSAGGQITRYGVKDEYQRDLSFSINSYSIGLGGAVNVAKNVLINVGYFWTTYSDWTKDNPKYVAIPNTNPQAYLAGKDVFSRTNKVFAAGVDFSF</sequence>
<evidence type="ECO:0000256" key="7">
    <source>
        <dbReference type="ARBA" id="ARBA00023237"/>
    </source>
</evidence>
<keyword evidence="5 8" id="KW-0732">Signal</keyword>
<evidence type="ECO:0000256" key="1">
    <source>
        <dbReference type="ARBA" id="ARBA00004571"/>
    </source>
</evidence>
<feature type="chain" id="PRO_5013369958" description="Aromatic hydrocarbon degradation protein" evidence="8">
    <location>
        <begin position="23"/>
        <end position="534"/>
    </location>
</feature>
<accession>A0A212JSF0</accession>
<name>A0A212JSF0_9BACT</name>
<protein>
    <recommendedName>
        <fullName evidence="10">Aromatic hydrocarbon degradation protein</fullName>
    </recommendedName>
</protein>
<evidence type="ECO:0000256" key="8">
    <source>
        <dbReference type="SAM" id="SignalP"/>
    </source>
</evidence>
<evidence type="ECO:0000256" key="3">
    <source>
        <dbReference type="ARBA" id="ARBA00022452"/>
    </source>
</evidence>
<dbReference type="Gene3D" id="2.40.160.60">
    <property type="entry name" value="Outer membrane protein transport protein (OMPP1/FadL/TodX)"/>
    <property type="match status" value="1"/>
</dbReference>
<dbReference type="RefSeq" id="WP_296949809.1">
    <property type="nucleotide sequence ID" value="NZ_LT599021.1"/>
</dbReference>
<gene>
    <name evidence="9" type="ORF">KL86DYS2_12225</name>
</gene>
<evidence type="ECO:0000256" key="6">
    <source>
        <dbReference type="ARBA" id="ARBA00023136"/>
    </source>
</evidence>
<keyword evidence="7" id="KW-0998">Cell outer membrane</keyword>
<dbReference type="EMBL" id="FLUL01000001">
    <property type="protein sequence ID" value="SBW02307.1"/>
    <property type="molecule type" value="Genomic_DNA"/>
</dbReference>
<dbReference type="SUPFAM" id="SSF56935">
    <property type="entry name" value="Porins"/>
    <property type="match status" value="1"/>
</dbReference>
<reference evidence="9" key="1">
    <citation type="submission" date="2016-04" db="EMBL/GenBank/DDBJ databases">
        <authorList>
            <person name="Evans L.H."/>
            <person name="Alamgir A."/>
            <person name="Owens N."/>
            <person name="Weber N.D."/>
            <person name="Virtaneva K."/>
            <person name="Barbian K."/>
            <person name="Babar A."/>
            <person name="Rosenke K."/>
        </authorList>
    </citation>
    <scope>NUCLEOTIDE SEQUENCE</scope>
    <source>
        <strain evidence="9">86-2</strain>
    </source>
</reference>
<evidence type="ECO:0008006" key="10">
    <source>
        <dbReference type="Google" id="ProtNLM"/>
    </source>
</evidence>
<evidence type="ECO:0000256" key="2">
    <source>
        <dbReference type="ARBA" id="ARBA00008163"/>
    </source>
</evidence>